<dbReference type="RefSeq" id="WP_090584243.1">
    <property type="nucleotide sequence ID" value="NZ_FNDT01000001.1"/>
</dbReference>
<dbReference type="GO" id="GO:0004146">
    <property type="term" value="F:dihydrofolate reductase activity"/>
    <property type="evidence" value="ECO:0007669"/>
    <property type="project" value="UniProtKB-EC"/>
</dbReference>
<dbReference type="Proteomes" id="UP000199258">
    <property type="component" value="Unassembled WGS sequence"/>
</dbReference>
<evidence type="ECO:0000256" key="3">
    <source>
        <dbReference type="ARBA" id="ARBA00012856"/>
    </source>
</evidence>
<evidence type="ECO:0000256" key="6">
    <source>
        <dbReference type="ARBA" id="ARBA00023002"/>
    </source>
</evidence>
<dbReference type="EMBL" id="FNDT01000001">
    <property type="protein sequence ID" value="SDH46311.1"/>
    <property type="molecule type" value="Genomic_DNA"/>
</dbReference>
<evidence type="ECO:0000313" key="10">
    <source>
        <dbReference type="Proteomes" id="UP000199258"/>
    </source>
</evidence>
<organism evidence="9 10">
    <name type="scientific">Arthrobacter subterraneus</name>
    <dbReference type="NCBI Taxonomy" id="335973"/>
    <lineage>
        <taxon>Bacteria</taxon>
        <taxon>Bacillati</taxon>
        <taxon>Actinomycetota</taxon>
        <taxon>Actinomycetes</taxon>
        <taxon>Micrococcales</taxon>
        <taxon>Micrococcaceae</taxon>
        <taxon>Arthrobacter</taxon>
    </lineage>
</organism>
<keyword evidence="10" id="KW-1185">Reference proteome</keyword>
<accession>A0A1G8CL99</accession>
<evidence type="ECO:0000256" key="2">
    <source>
        <dbReference type="ARBA" id="ARBA00009539"/>
    </source>
</evidence>
<evidence type="ECO:0000256" key="4">
    <source>
        <dbReference type="ARBA" id="ARBA00022563"/>
    </source>
</evidence>
<keyword evidence="4" id="KW-0554">One-carbon metabolism</keyword>
<dbReference type="Gene3D" id="3.40.430.10">
    <property type="entry name" value="Dihydrofolate Reductase, subunit A"/>
    <property type="match status" value="1"/>
</dbReference>
<sequence length="199" mass="21292">MTEPLSPAAAVGTPLVGMIWAQTVDGVIGRDGTMPWHLPEDLAHFKRTTEGHPVIMGRRTWESFPEKYRPLPGRTNIVVTRQQRNREDFPGAVVVGSFEDALSEARRSEGAEEIWVIGGGQIYSEAAPHAHAALVTVIDSTEQGDTYAPALGSAWALAGTDPSGGWTTSGNGTRFRIGLWIQDPAHGQPSPSRDAPSAG</sequence>
<dbReference type="EC" id="1.5.1.3" evidence="3"/>
<name>A0A1G8CL99_9MICC</name>
<dbReference type="GO" id="GO:0050661">
    <property type="term" value="F:NADP binding"/>
    <property type="evidence" value="ECO:0007669"/>
    <property type="project" value="InterPro"/>
</dbReference>
<dbReference type="GO" id="GO:0046452">
    <property type="term" value="P:dihydrofolate metabolic process"/>
    <property type="evidence" value="ECO:0007669"/>
    <property type="project" value="TreeGrafter"/>
</dbReference>
<dbReference type="PROSITE" id="PS51330">
    <property type="entry name" value="DHFR_2"/>
    <property type="match status" value="1"/>
</dbReference>
<dbReference type="InterPro" id="IPR024072">
    <property type="entry name" value="DHFR-like_dom_sf"/>
</dbReference>
<keyword evidence="6" id="KW-0560">Oxidoreductase</keyword>
<evidence type="ECO:0000256" key="5">
    <source>
        <dbReference type="ARBA" id="ARBA00022857"/>
    </source>
</evidence>
<evidence type="ECO:0000259" key="8">
    <source>
        <dbReference type="PROSITE" id="PS51330"/>
    </source>
</evidence>
<feature type="domain" description="DHFR" evidence="8">
    <location>
        <begin position="15"/>
        <end position="182"/>
    </location>
</feature>
<gene>
    <name evidence="9" type="ORF">SAMN04488693_101314</name>
</gene>
<dbReference type="UniPathway" id="UPA00077">
    <property type="reaction ID" value="UER00158"/>
</dbReference>
<evidence type="ECO:0000256" key="1">
    <source>
        <dbReference type="ARBA" id="ARBA00004903"/>
    </source>
</evidence>
<dbReference type="InterPro" id="IPR017925">
    <property type="entry name" value="DHFR_CS"/>
</dbReference>
<dbReference type="GO" id="GO:0006730">
    <property type="term" value="P:one-carbon metabolic process"/>
    <property type="evidence" value="ECO:0007669"/>
    <property type="project" value="UniProtKB-KW"/>
</dbReference>
<dbReference type="GO" id="GO:0046655">
    <property type="term" value="P:folic acid metabolic process"/>
    <property type="evidence" value="ECO:0007669"/>
    <property type="project" value="TreeGrafter"/>
</dbReference>
<evidence type="ECO:0000313" key="9">
    <source>
        <dbReference type="EMBL" id="SDH46311.1"/>
    </source>
</evidence>
<dbReference type="STRING" id="335973.SAMN04488693_101314"/>
<dbReference type="CDD" id="cd00209">
    <property type="entry name" value="DHFR"/>
    <property type="match status" value="1"/>
</dbReference>
<dbReference type="PANTHER" id="PTHR48069">
    <property type="entry name" value="DIHYDROFOLATE REDUCTASE"/>
    <property type="match status" value="1"/>
</dbReference>
<keyword evidence="5" id="KW-0521">NADP</keyword>
<dbReference type="AlphaFoldDB" id="A0A1G8CL99"/>
<proteinExistence type="inferred from homology"/>
<dbReference type="Pfam" id="PF00186">
    <property type="entry name" value="DHFR_1"/>
    <property type="match status" value="1"/>
</dbReference>
<dbReference type="PROSITE" id="PS00075">
    <property type="entry name" value="DHFR_1"/>
    <property type="match status" value="1"/>
</dbReference>
<dbReference type="SUPFAM" id="SSF53597">
    <property type="entry name" value="Dihydrofolate reductase-like"/>
    <property type="match status" value="1"/>
</dbReference>
<comment type="similarity">
    <text evidence="2 7">Belongs to the dihydrofolate reductase family.</text>
</comment>
<protein>
    <recommendedName>
        <fullName evidence="3">dihydrofolate reductase</fullName>
        <ecNumber evidence="3">1.5.1.3</ecNumber>
    </recommendedName>
</protein>
<dbReference type="PRINTS" id="PR00070">
    <property type="entry name" value="DHFR"/>
</dbReference>
<dbReference type="InterPro" id="IPR001796">
    <property type="entry name" value="DHFR_dom"/>
</dbReference>
<dbReference type="PANTHER" id="PTHR48069:SF3">
    <property type="entry name" value="DIHYDROFOLATE REDUCTASE"/>
    <property type="match status" value="1"/>
</dbReference>
<reference evidence="9 10" key="1">
    <citation type="submission" date="2016-10" db="EMBL/GenBank/DDBJ databases">
        <authorList>
            <person name="de Groot N.N."/>
        </authorList>
    </citation>
    <scope>NUCLEOTIDE SEQUENCE [LARGE SCALE GENOMIC DNA]</scope>
    <source>
        <strain evidence="9 10">NP_1H</strain>
    </source>
</reference>
<dbReference type="GO" id="GO:0046654">
    <property type="term" value="P:tetrahydrofolate biosynthetic process"/>
    <property type="evidence" value="ECO:0007669"/>
    <property type="project" value="UniProtKB-UniPathway"/>
</dbReference>
<evidence type="ECO:0000256" key="7">
    <source>
        <dbReference type="RuleBase" id="RU004474"/>
    </source>
</evidence>
<comment type="pathway">
    <text evidence="1">Cofactor biosynthesis; tetrahydrofolate biosynthesis; 5,6,7,8-tetrahydrofolate from 7,8-dihydrofolate: step 1/1.</text>
</comment>
<dbReference type="GO" id="GO:0005829">
    <property type="term" value="C:cytosol"/>
    <property type="evidence" value="ECO:0007669"/>
    <property type="project" value="TreeGrafter"/>
</dbReference>
<dbReference type="OrthoDB" id="9804315at2"/>
<dbReference type="InterPro" id="IPR012259">
    <property type="entry name" value="DHFR"/>
</dbReference>